<evidence type="ECO:0008006" key="3">
    <source>
        <dbReference type="Google" id="ProtNLM"/>
    </source>
</evidence>
<protein>
    <recommendedName>
        <fullName evidence="3">Secreted protein</fullName>
    </recommendedName>
</protein>
<proteinExistence type="predicted"/>
<evidence type="ECO:0000313" key="2">
    <source>
        <dbReference type="Proteomes" id="UP000831304"/>
    </source>
</evidence>
<organism evidence="1 2">
    <name type="scientific">Agromyces soli</name>
    <dbReference type="NCBI Taxonomy" id="659012"/>
    <lineage>
        <taxon>Bacteria</taxon>
        <taxon>Bacillati</taxon>
        <taxon>Actinomycetota</taxon>
        <taxon>Actinomycetes</taxon>
        <taxon>Micrococcales</taxon>
        <taxon>Microbacteriaceae</taxon>
        <taxon>Agromyces</taxon>
    </lineage>
</organism>
<dbReference type="RefSeq" id="WP_243569218.1">
    <property type="nucleotide sequence ID" value="NZ_BAAARD010000005.1"/>
</dbReference>
<evidence type="ECO:0000313" key="1">
    <source>
        <dbReference type="EMBL" id="UOE26388.1"/>
    </source>
</evidence>
<dbReference type="EMBL" id="CP094533">
    <property type="protein sequence ID" value="UOE26388.1"/>
    <property type="molecule type" value="Genomic_DNA"/>
</dbReference>
<gene>
    <name evidence="1" type="ORF">MTP13_00990</name>
</gene>
<dbReference type="Proteomes" id="UP000831304">
    <property type="component" value="Chromosome"/>
</dbReference>
<keyword evidence="2" id="KW-1185">Reference proteome</keyword>
<sequence length="210" mass="20923">MMNRQAIWASGVAVGGVGAIAVVAALGMAAPSPGVVTGADVLGGKAPAIAALASSKDKAADIIPPALLALPLADRFAPDARATKVGTFGADDYYLIQGVDRTVCLISVTPAPAGELPMSGGTCAPIATVATSGIYSLADDGSGEFTVAVVAPDGISTVGAGHVEAEVSNNVAIFTTDDPSEIRLTNSTLRMSTVIDTGSLKPDRFVPADE</sequence>
<name>A0ABY4AX23_9MICO</name>
<accession>A0ABY4AX23</accession>
<reference evidence="1 2" key="1">
    <citation type="submission" date="2022-03" db="EMBL/GenBank/DDBJ databases">
        <title>Agromyces sp. isolated from the gut of P. brevitarsis seulensis larvae.</title>
        <authorList>
            <person name="Won M."/>
            <person name="Kwon S.-W."/>
        </authorList>
    </citation>
    <scope>NUCLEOTIDE SEQUENCE [LARGE SCALE GENOMIC DNA]</scope>
    <source>
        <strain evidence="1 2">KACC 16215</strain>
    </source>
</reference>